<dbReference type="EMBL" id="ONZQ02000008">
    <property type="protein sequence ID" value="SPO03680.1"/>
    <property type="molecule type" value="Genomic_DNA"/>
</dbReference>
<dbReference type="SUPFAM" id="SSF51338">
    <property type="entry name" value="Composite domain of metallo-dependent hydrolases"/>
    <property type="match status" value="1"/>
</dbReference>
<gene>
    <name evidence="2" type="ORF">DNG_06363</name>
</gene>
<dbReference type="Gene3D" id="3.10.310.70">
    <property type="match status" value="1"/>
</dbReference>
<dbReference type="AlphaFoldDB" id="A0AAE8MZS0"/>
<dbReference type="InterPro" id="IPR033932">
    <property type="entry name" value="YtcJ-like"/>
</dbReference>
<dbReference type="PANTHER" id="PTHR22642">
    <property type="entry name" value="IMIDAZOLONEPROPIONASE"/>
    <property type="match status" value="1"/>
</dbReference>
<dbReference type="Proteomes" id="UP001187682">
    <property type="component" value="Unassembled WGS sequence"/>
</dbReference>
<keyword evidence="3" id="KW-1185">Reference proteome</keyword>
<sequence>MTTILHNARVFQTVGLKNPEHHFVNSLAIDNATGRITYVGSIDDPIIASLKESATHHDMKGRVVLPSFMDGHMHLLVLGQSLRKVVLSHCQTLEDVRASIREYAAAHPDNERILCCGWMPHMTDGKATAEMLDDLDPRPIFIDSKDQHSTWCNTAALKELGVEYDYPDPPGGTIHRDENGGATGLLSEGCAFFLVWPHLARVGSTSYNTELIKAAMATYIAQGYTGLVEMAMSENTWEALLALRDSEGLPMRVAGYWLVRPGDTEAETLENVERVVELSRRYNAETSPDCRIVGIKIICDGTIDACTAALTEPYSDGTTYDLLWPMELLKPVVEKAIGAGLQCALHAIGDAAIKNAIDVLELYGSAEQRHRIEHLELSSPEDAKRLGKLGITASIQPVHSDPAILTQWERILGKHRCGRAFAYTDYAEGGAVLAIGSDAPTANHDPLKNLYTATTRRSAINPGLGEVTVNANYALELAAAMVAATEGSAYSCFADRWTGRIEAGKSADLAVLDMEWNGEKLLEAKVVQTWFKGKKVFDSETR</sequence>
<feature type="domain" description="Amidohydrolase 3" evidence="1">
    <location>
        <begin position="58"/>
        <end position="537"/>
    </location>
</feature>
<protein>
    <submittedName>
        <fullName evidence="2">Related to metal-dependent hydrolase with the TIM-barrel fold</fullName>
    </submittedName>
</protein>
<accession>A0AAE8MZS0</accession>
<comment type="caution">
    <text evidence="2">The sequence shown here is derived from an EMBL/GenBank/DDBJ whole genome shotgun (WGS) entry which is preliminary data.</text>
</comment>
<dbReference type="SUPFAM" id="SSF51556">
    <property type="entry name" value="Metallo-dependent hydrolases"/>
    <property type="match status" value="1"/>
</dbReference>
<dbReference type="Gene3D" id="3.20.20.140">
    <property type="entry name" value="Metal-dependent hydrolases"/>
    <property type="match status" value="1"/>
</dbReference>
<dbReference type="PANTHER" id="PTHR22642:SF20">
    <property type="entry name" value="AMIDOHYDROLASE 3 DOMAIN-CONTAINING PROTEIN"/>
    <property type="match status" value="1"/>
</dbReference>
<dbReference type="InterPro" id="IPR013108">
    <property type="entry name" value="Amidohydro_3"/>
</dbReference>
<evidence type="ECO:0000259" key="1">
    <source>
        <dbReference type="Pfam" id="PF07969"/>
    </source>
</evidence>
<dbReference type="InterPro" id="IPR032466">
    <property type="entry name" value="Metal_Hydrolase"/>
</dbReference>
<reference evidence="2" key="1">
    <citation type="submission" date="2018-03" db="EMBL/GenBank/DDBJ databases">
        <authorList>
            <person name="Guldener U."/>
        </authorList>
    </citation>
    <scope>NUCLEOTIDE SEQUENCE</scope>
</reference>
<dbReference type="Pfam" id="PF07969">
    <property type="entry name" value="Amidohydro_3"/>
    <property type="match status" value="1"/>
</dbReference>
<proteinExistence type="predicted"/>
<dbReference type="InterPro" id="IPR011059">
    <property type="entry name" value="Metal-dep_hydrolase_composite"/>
</dbReference>
<organism evidence="2 3">
    <name type="scientific">Cephalotrichum gorgonifer</name>
    <dbReference type="NCBI Taxonomy" id="2041049"/>
    <lineage>
        <taxon>Eukaryota</taxon>
        <taxon>Fungi</taxon>
        <taxon>Dikarya</taxon>
        <taxon>Ascomycota</taxon>
        <taxon>Pezizomycotina</taxon>
        <taxon>Sordariomycetes</taxon>
        <taxon>Hypocreomycetidae</taxon>
        <taxon>Microascales</taxon>
        <taxon>Microascaceae</taxon>
        <taxon>Cephalotrichum</taxon>
    </lineage>
</organism>
<evidence type="ECO:0000313" key="3">
    <source>
        <dbReference type="Proteomes" id="UP001187682"/>
    </source>
</evidence>
<dbReference type="CDD" id="cd01300">
    <property type="entry name" value="YtcJ_like"/>
    <property type="match status" value="1"/>
</dbReference>
<evidence type="ECO:0000313" key="2">
    <source>
        <dbReference type="EMBL" id="SPO03680.1"/>
    </source>
</evidence>
<dbReference type="GO" id="GO:0016810">
    <property type="term" value="F:hydrolase activity, acting on carbon-nitrogen (but not peptide) bonds"/>
    <property type="evidence" value="ECO:0007669"/>
    <property type="project" value="InterPro"/>
</dbReference>
<dbReference type="Gene3D" id="2.30.40.10">
    <property type="entry name" value="Urease, subunit C, domain 1"/>
    <property type="match status" value="1"/>
</dbReference>
<name>A0AAE8MZS0_9PEZI</name>
<keyword evidence="2" id="KW-0378">Hydrolase</keyword>